<keyword evidence="5" id="KW-0547">Nucleotide-binding</keyword>
<dbReference type="Gene3D" id="3.30.565.10">
    <property type="entry name" value="Histidine kinase-like ATPase, C-terminal domain"/>
    <property type="match status" value="1"/>
</dbReference>
<feature type="coiled-coil region" evidence="10">
    <location>
        <begin position="171"/>
        <end position="201"/>
    </location>
</feature>
<evidence type="ECO:0000256" key="6">
    <source>
        <dbReference type="ARBA" id="ARBA00022777"/>
    </source>
</evidence>
<comment type="catalytic activity">
    <reaction evidence="1">
        <text>ATP + protein L-histidine = ADP + protein N-phospho-L-histidine.</text>
        <dbReference type="EC" id="2.7.13.3"/>
    </reaction>
</comment>
<evidence type="ECO:0000256" key="8">
    <source>
        <dbReference type="ARBA" id="ARBA00023012"/>
    </source>
</evidence>
<dbReference type="SMART" id="SM00387">
    <property type="entry name" value="HATPase_c"/>
    <property type="match status" value="1"/>
</dbReference>
<evidence type="ECO:0000256" key="3">
    <source>
        <dbReference type="ARBA" id="ARBA00022553"/>
    </source>
</evidence>
<dbReference type="SUPFAM" id="SSF55785">
    <property type="entry name" value="PYP-like sensor domain (PAS domain)"/>
    <property type="match status" value="1"/>
</dbReference>
<evidence type="ECO:0000256" key="2">
    <source>
        <dbReference type="ARBA" id="ARBA00012438"/>
    </source>
</evidence>
<dbReference type="PANTHER" id="PTHR43547:SF2">
    <property type="entry name" value="HYBRID SIGNAL TRANSDUCTION HISTIDINE KINASE C"/>
    <property type="match status" value="1"/>
</dbReference>
<dbReference type="Pfam" id="PF02518">
    <property type="entry name" value="HATPase_c"/>
    <property type="match status" value="1"/>
</dbReference>
<dbReference type="SMART" id="SM00388">
    <property type="entry name" value="HisKA"/>
    <property type="match status" value="1"/>
</dbReference>
<dbReference type="InterPro" id="IPR036097">
    <property type="entry name" value="HisK_dim/P_sf"/>
</dbReference>
<dbReference type="InterPro" id="IPR000014">
    <property type="entry name" value="PAS"/>
</dbReference>
<gene>
    <name evidence="13" type="ORF">LEP1GSC083_1973</name>
</gene>
<evidence type="ECO:0000259" key="11">
    <source>
        <dbReference type="PROSITE" id="PS50109"/>
    </source>
</evidence>
<accession>M6K7R8</accession>
<name>M6K7R8_LEPIR</name>
<evidence type="ECO:0000259" key="12">
    <source>
        <dbReference type="PROSITE" id="PS50110"/>
    </source>
</evidence>
<keyword evidence="6" id="KW-0418">Kinase</keyword>
<dbReference type="SUPFAM" id="SSF47384">
    <property type="entry name" value="Homodimeric domain of signal transducing histidine kinase"/>
    <property type="match status" value="1"/>
</dbReference>
<dbReference type="FunFam" id="3.30.565.10:FF:000037">
    <property type="entry name" value="Hybrid sensor histidine kinase/response regulator"/>
    <property type="match status" value="1"/>
</dbReference>
<dbReference type="Gene3D" id="1.10.287.130">
    <property type="match status" value="1"/>
</dbReference>
<dbReference type="EMBL" id="AHMZ02000155">
    <property type="protein sequence ID" value="EMN27850.1"/>
    <property type="molecule type" value="Genomic_DNA"/>
</dbReference>
<evidence type="ECO:0000313" key="13">
    <source>
        <dbReference type="EMBL" id="EMN27850.1"/>
    </source>
</evidence>
<dbReference type="SUPFAM" id="SSF52172">
    <property type="entry name" value="CheY-like"/>
    <property type="match status" value="1"/>
</dbReference>
<keyword evidence="7" id="KW-0067">ATP-binding</keyword>
<feature type="modified residue" description="4-aspartylphosphate" evidence="9">
    <location>
        <position position="524"/>
    </location>
</feature>
<evidence type="ECO:0000313" key="14">
    <source>
        <dbReference type="Proteomes" id="UP000012137"/>
    </source>
</evidence>
<evidence type="ECO:0000256" key="10">
    <source>
        <dbReference type="SAM" id="Coils"/>
    </source>
</evidence>
<keyword evidence="4" id="KW-0808">Transferase</keyword>
<reference evidence="13 14" key="1">
    <citation type="submission" date="2013-01" db="EMBL/GenBank/DDBJ databases">
        <authorList>
            <person name="Harkins D.M."/>
            <person name="Durkin A.S."/>
            <person name="Brinkac L.M."/>
            <person name="Haft D.H."/>
            <person name="Selengut J.D."/>
            <person name="Sanka R."/>
            <person name="DePew J."/>
            <person name="Purushe J."/>
            <person name="Peacock S.J."/>
            <person name="Thaipadungpanit J."/>
            <person name="Wuthiekanun V.W."/>
            <person name="Day N.P."/>
            <person name="Vinetz J.M."/>
            <person name="Sutton G.G."/>
            <person name="Nierman W.C."/>
            <person name="Fouts D.E."/>
        </authorList>
    </citation>
    <scope>NUCLEOTIDE SEQUENCE [LARGE SCALE GENOMIC DNA]</scope>
    <source>
        <strain evidence="13 14">L0374</strain>
    </source>
</reference>
<keyword evidence="3 9" id="KW-0597">Phosphoprotein</keyword>
<dbReference type="Pfam" id="PF00072">
    <property type="entry name" value="Response_reg"/>
    <property type="match status" value="1"/>
</dbReference>
<keyword evidence="8" id="KW-0902">Two-component regulatory system</keyword>
<dbReference type="Gene3D" id="3.30.450.20">
    <property type="entry name" value="PAS domain"/>
    <property type="match status" value="1"/>
</dbReference>
<dbReference type="PANTHER" id="PTHR43547">
    <property type="entry name" value="TWO-COMPONENT HISTIDINE KINASE"/>
    <property type="match status" value="1"/>
</dbReference>
<dbReference type="InterPro" id="IPR005467">
    <property type="entry name" value="His_kinase_dom"/>
</dbReference>
<dbReference type="EC" id="2.7.13.3" evidence="2"/>
<dbReference type="GO" id="GO:0000155">
    <property type="term" value="F:phosphorelay sensor kinase activity"/>
    <property type="evidence" value="ECO:0007669"/>
    <property type="project" value="InterPro"/>
</dbReference>
<feature type="domain" description="Response regulatory" evidence="12">
    <location>
        <begin position="476"/>
        <end position="552"/>
    </location>
</feature>
<dbReference type="PROSITE" id="PS50110">
    <property type="entry name" value="RESPONSE_REGULATORY"/>
    <property type="match status" value="1"/>
</dbReference>
<evidence type="ECO:0000256" key="4">
    <source>
        <dbReference type="ARBA" id="ARBA00022679"/>
    </source>
</evidence>
<dbReference type="InterPro" id="IPR011006">
    <property type="entry name" value="CheY-like_superfamily"/>
</dbReference>
<proteinExistence type="predicted"/>
<evidence type="ECO:0000256" key="1">
    <source>
        <dbReference type="ARBA" id="ARBA00000085"/>
    </source>
</evidence>
<dbReference type="Proteomes" id="UP000012137">
    <property type="component" value="Unassembled WGS sequence"/>
</dbReference>
<dbReference type="InterPro" id="IPR036890">
    <property type="entry name" value="HATPase_C_sf"/>
</dbReference>
<dbReference type="AlphaFoldDB" id="M6K7R8"/>
<comment type="caution">
    <text evidence="13">The sequence shown here is derived from an EMBL/GenBank/DDBJ whole genome shotgun (WGS) entry which is preliminary data.</text>
</comment>
<evidence type="ECO:0000256" key="5">
    <source>
        <dbReference type="ARBA" id="ARBA00022741"/>
    </source>
</evidence>
<evidence type="ECO:0000256" key="7">
    <source>
        <dbReference type="ARBA" id="ARBA00022840"/>
    </source>
</evidence>
<dbReference type="InterPro" id="IPR003594">
    <property type="entry name" value="HATPase_dom"/>
</dbReference>
<dbReference type="InterPro" id="IPR003661">
    <property type="entry name" value="HisK_dim/P_dom"/>
</dbReference>
<organism evidence="13 14">
    <name type="scientific">Leptospira interrogans serovar Pyrogenes str. L0374</name>
    <dbReference type="NCBI Taxonomy" id="1049928"/>
    <lineage>
        <taxon>Bacteria</taxon>
        <taxon>Pseudomonadati</taxon>
        <taxon>Spirochaetota</taxon>
        <taxon>Spirochaetia</taxon>
        <taxon>Leptospirales</taxon>
        <taxon>Leptospiraceae</taxon>
        <taxon>Leptospira</taxon>
    </lineage>
</organism>
<protein>
    <recommendedName>
        <fullName evidence="2">histidine kinase</fullName>
        <ecNumber evidence="2">2.7.13.3</ecNumber>
    </recommendedName>
</protein>
<dbReference type="Gene3D" id="3.40.50.2300">
    <property type="match status" value="1"/>
</dbReference>
<dbReference type="FunFam" id="1.10.287.130:FF:000034">
    <property type="entry name" value="Two-component system sensor histidine kinase/response regulator"/>
    <property type="match status" value="1"/>
</dbReference>
<dbReference type="PRINTS" id="PR00344">
    <property type="entry name" value="BCTRLSENSOR"/>
</dbReference>
<keyword evidence="10" id="KW-0175">Coiled coil</keyword>
<dbReference type="SUPFAM" id="SSF55874">
    <property type="entry name" value="ATPase domain of HSP90 chaperone/DNA topoisomerase II/histidine kinase"/>
    <property type="match status" value="1"/>
</dbReference>
<dbReference type="InterPro" id="IPR001789">
    <property type="entry name" value="Sig_transdc_resp-reg_receiver"/>
</dbReference>
<dbReference type="CDD" id="cd00082">
    <property type="entry name" value="HisKA"/>
    <property type="match status" value="1"/>
</dbReference>
<dbReference type="Pfam" id="PF00512">
    <property type="entry name" value="HisKA"/>
    <property type="match status" value="1"/>
</dbReference>
<feature type="domain" description="Histidine kinase" evidence="11">
    <location>
        <begin position="215"/>
        <end position="431"/>
    </location>
</feature>
<dbReference type="SMART" id="SM00091">
    <property type="entry name" value="PAS"/>
    <property type="match status" value="1"/>
</dbReference>
<dbReference type="InterPro" id="IPR035965">
    <property type="entry name" value="PAS-like_dom_sf"/>
</dbReference>
<dbReference type="GO" id="GO:0005524">
    <property type="term" value="F:ATP binding"/>
    <property type="evidence" value="ECO:0007669"/>
    <property type="project" value="UniProtKB-KW"/>
</dbReference>
<dbReference type="PROSITE" id="PS50109">
    <property type="entry name" value="HIS_KIN"/>
    <property type="match status" value="1"/>
</dbReference>
<dbReference type="InterPro" id="IPR004358">
    <property type="entry name" value="Sig_transdc_His_kin-like_C"/>
</dbReference>
<evidence type="ECO:0000256" key="9">
    <source>
        <dbReference type="PROSITE-ProRule" id="PRU00169"/>
    </source>
</evidence>
<sequence length="552" mass="63087">MINSTDLKHNEYRLIFESLPGLYLILFPDLRIAAVSDSYLKATNTKRDEILGRGIFDVFPDNPSDPNADGVGNLYSSLLLVLKEKIPNTMAVQKYDVRRPESEGGGFEEKYWSPMNSPILNEKREVIYIVHRVEEVTEFVQLKNKGKEQNKITEELKNLTVSMETEIYQRAQEIQKNNKELIRLNEELTQREREIQEVYQRLFNMDQLKSQFFANVSHELRTPLTLILGPTRALLKDQGITSTQRTFLETIERNSYTLLKHVNDLLDLSKLDSGKMTLKYSNANLSEVIRYIASHFDSITKERNIDFVLMIPENFPIQMDVSKVERIILNLISNAFKFVPDSGKILCELKTEGTMASIYIADNGPGIPIHLRDQIFEKFRQIEEGDSRSFGGTGLGLAIVKEFVDLHLGSIGVFDSFLGGALFKVQIPIYAPIHIEETEQPVKTEEFVPALMSSINELKKSKIETKELTNSYNRSKVLIVEDNAEMRKYIFNTLCDDFNLSMAVDGKQGLEKAILEKPDIIVTDIMMPVMSGDQMLKELKKIPELSGTYILF</sequence>